<dbReference type="AlphaFoldDB" id="A0A498QCL6"/>
<name>A0A498QCL6_9MYCO</name>
<feature type="compositionally biased region" description="Low complexity" evidence="1">
    <location>
        <begin position="1"/>
        <end position="21"/>
    </location>
</feature>
<sequence length="116" mass="11429">MAAGTAGTRARSAHAAGAAKAPHPPAVTTGPAVRANAAGATHAAVAPQPRRPAGATSLAGTTSCPIAAVAEQDAAVSASAAGDCRVGTVADQRSAQQQLGRRIHQVEHVLLEGLQW</sequence>
<proteinExistence type="predicted"/>
<reference evidence="2 3" key="1">
    <citation type="submission" date="2018-09" db="EMBL/GenBank/DDBJ databases">
        <authorList>
            <person name="Tagini F."/>
        </authorList>
    </citation>
    <scope>NUCLEOTIDE SEQUENCE [LARGE SCALE GENOMIC DNA]</scope>
    <source>
        <strain evidence="2 3">MK136</strain>
    </source>
</reference>
<evidence type="ECO:0000313" key="2">
    <source>
        <dbReference type="EMBL" id="VBA43097.1"/>
    </source>
</evidence>
<organism evidence="2 3">
    <name type="scientific">Mycobacterium attenuatum</name>
    <dbReference type="NCBI Taxonomy" id="2341086"/>
    <lineage>
        <taxon>Bacteria</taxon>
        <taxon>Bacillati</taxon>
        <taxon>Actinomycetota</taxon>
        <taxon>Actinomycetes</taxon>
        <taxon>Mycobacteriales</taxon>
        <taxon>Mycobacteriaceae</taxon>
        <taxon>Mycobacterium</taxon>
    </lineage>
</organism>
<evidence type="ECO:0000256" key="1">
    <source>
        <dbReference type="SAM" id="MobiDB-lite"/>
    </source>
</evidence>
<feature type="region of interest" description="Disordered" evidence="1">
    <location>
        <begin position="1"/>
        <end position="59"/>
    </location>
</feature>
<dbReference type="Proteomes" id="UP000273307">
    <property type="component" value="Unassembled WGS sequence"/>
</dbReference>
<feature type="compositionally biased region" description="Low complexity" evidence="1">
    <location>
        <begin position="32"/>
        <end position="46"/>
    </location>
</feature>
<gene>
    <name evidence="2" type="ORF">LAUMK136_04917</name>
</gene>
<accession>A0A498QCL6</accession>
<protein>
    <submittedName>
        <fullName evidence="2">Uncharacterized protein</fullName>
    </submittedName>
</protein>
<evidence type="ECO:0000313" key="3">
    <source>
        <dbReference type="Proteomes" id="UP000273307"/>
    </source>
</evidence>
<keyword evidence="3" id="KW-1185">Reference proteome</keyword>
<dbReference type="EMBL" id="UPHP01000128">
    <property type="protein sequence ID" value="VBA43097.1"/>
    <property type="molecule type" value="Genomic_DNA"/>
</dbReference>